<feature type="region of interest" description="Disordered" evidence="1">
    <location>
        <begin position="901"/>
        <end position="949"/>
    </location>
</feature>
<evidence type="ECO:0000313" key="2">
    <source>
        <dbReference type="EMBL" id="PAA78522.1"/>
    </source>
</evidence>
<feature type="region of interest" description="Disordered" evidence="1">
    <location>
        <begin position="199"/>
        <end position="221"/>
    </location>
</feature>
<comment type="caution">
    <text evidence="2">The sequence shown here is derived from an EMBL/GenBank/DDBJ whole genome shotgun (WGS) entry which is preliminary data.</text>
</comment>
<feature type="compositionally biased region" description="Low complexity" evidence="1">
    <location>
        <begin position="926"/>
        <end position="942"/>
    </location>
</feature>
<feature type="region of interest" description="Disordered" evidence="1">
    <location>
        <begin position="339"/>
        <end position="461"/>
    </location>
</feature>
<feature type="compositionally biased region" description="Gly residues" evidence="1">
    <location>
        <begin position="341"/>
        <end position="350"/>
    </location>
</feature>
<evidence type="ECO:0000313" key="3">
    <source>
        <dbReference type="Proteomes" id="UP000215902"/>
    </source>
</evidence>
<feature type="compositionally biased region" description="Polar residues" evidence="1">
    <location>
        <begin position="587"/>
        <end position="621"/>
    </location>
</feature>
<feature type="region of interest" description="Disordered" evidence="1">
    <location>
        <begin position="775"/>
        <end position="841"/>
    </location>
</feature>
<sequence length="1267" mass="139110">MLLIEDAYGSLDEDGGDEETSSTTASTAAANAAAAAIDGAMSAKRQLQFMQLWGERRQQLTRTADEPKQQQKQPPMPVIVEDDKKLTEQLINSRMFIPSSAWRGLPETQQLPSNYSIQPSGSQLANQSDANQKDYDDDDENDDADDSASDMSSEEDSSKDKQEADCLARADQITSDESAVSVQSLCEAAAAAAAIASTSGHDEASNGQTTKSSTAAPGTTLREPAEIAALLQNIRLGRRELYAEDSYAVRLERDIRAELRTELERQQRLDARLDSLSIGDETEAVTTTPAEGCPQPNVSTTASVPVQSQQPNQTTSQQESVLNSVGVAASSLAKRIKRRIGGGTGVGGARDSGEPAPAQQQEEARLDRVAAKKSLQASTEAAARKKKKKIAAAPLLRRRDIGSSSSSNSTSDSSSSDSDPHVNNRCLWRKSRVSNSNLSNSNSSNAAPSDSGSSRSSQLDTGELDNNQLAAEESNSSLPARRPVFRAQDKVAPSKKPDSTALPAISGRGTKLNVSEFEADPNQSVHLGHVYQSVEQLEPSGAVRILDPRQMLADLDGGWPTDQLQSAPSNCEVSSDSVAFKPEVSSATASSRLHKSIQFSTSATAQPKSSSTTYSPQSNYRQPRHQLAQCDQKNPDPNQPRERREEALAKPRNTSADPAKLHDKRDERGRTRSQLMQQSDKKWIDIELPGVFDRPKVLKKSELPVDEVAKRIVAHRLSRSTYLDSSQSGRTDARSPALNKPKRENKDFDESSTNSSMDSDDLDFQRRRFTSGHHGRISVTNFKAPNTLTSLSRPGTLATPSQPSSQAHQLPQQKDAKRSPTDSDWHNRNSSNRARRLNRHRQLEVTELKLAMHSTEPHFYSDSREPCTGVCGASFVPVSRRCRQAVLVQSQAVHSDLQLRRVQVNPRARRKKSLPPVGKRQTQAPGDQSSDLSNNNSSSGGASDRGDARWNHQKILPSCPTGSEYYKGLVSMLQQDKHLLIRKKMVRLIKTHRSQHREEPATIGHWLRLGSLPEPQKPAVAKVKRVHHADSNPCRCSRRWQNSQRRRTTEERILDLNCLNWNVSHCTETVENPSLMSASDTEQQLTQSRQTALLSSWIDADRNDVTSTVTANSISCGRCDCSSTVGYLSTFDAATLGSRSSFDLKFEPTFKSFEQLSTEQLALPPVHEAENISYPGYFYCTSSIVENSVNRPETLSLTKRATNLKFGYSHLVYYMPNVTVCKRGSAPASSLKSQSQKQRKLKLADSGDSAALFVACELLIPTKIQQF</sequence>
<keyword evidence="3" id="KW-1185">Reference proteome</keyword>
<feature type="compositionally biased region" description="Low complexity" evidence="1">
    <location>
        <begin position="433"/>
        <end position="457"/>
    </location>
</feature>
<feature type="region of interest" description="Disordered" evidence="1">
    <location>
        <begin position="59"/>
        <end position="80"/>
    </location>
</feature>
<feature type="compositionally biased region" description="Basic and acidic residues" evidence="1">
    <location>
        <begin position="659"/>
        <end position="670"/>
    </location>
</feature>
<feature type="compositionally biased region" description="Basic and acidic residues" evidence="1">
    <location>
        <begin position="156"/>
        <end position="165"/>
    </location>
</feature>
<gene>
    <name evidence="2" type="ORF">BOX15_Mlig032960g1</name>
</gene>
<dbReference type="EMBL" id="NIVC01000684">
    <property type="protein sequence ID" value="PAA78522.1"/>
    <property type="molecule type" value="Genomic_DNA"/>
</dbReference>
<feature type="compositionally biased region" description="Polar residues" evidence="1">
    <location>
        <begin position="720"/>
        <end position="730"/>
    </location>
</feature>
<feature type="compositionally biased region" description="Polar residues" evidence="1">
    <location>
        <begin position="778"/>
        <end position="812"/>
    </location>
</feature>
<feature type="compositionally biased region" description="Low complexity" evidence="1">
    <location>
        <begin position="21"/>
        <end position="31"/>
    </location>
</feature>
<dbReference type="AlphaFoldDB" id="A0A267FZX8"/>
<proteinExistence type="predicted"/>
<feature type="compositionally biased region" description="Acidic residues" evidence="1">
    <location>
        <begin position="135"/>
        <end position="155"/>
    </location>
</feature>
<evidence type="ECO:0000256" key="1">
    <source>
        <dbReference type="SAM" id="MobiDB-lite"/>
    </source>
</evidence>
<dbReference type="Proteomes" id="UP000215902">
    <property type="component" value="Unassembled WGS sequence"/>
</dbReference>
<feature type="region of interest" description="Disordered" evidence="1">
    <location>
        <begin position="110"/>
        <end position="165"/>
    </location>
</feature>
<feature type="compositionally biased region" description="Basic and acidic residues" evidence="1">
    <location>
        <begin position="814"/>
        <end position="827"/>
    </location>
</feature>
<organism evidence="2 3">
    <name type="scientific">Macrostomum lignano</name>
    <dbReference type="NCBI Taxonomy" id="282301"/>
    <lineage>
        <taxon>Eukaryota</taxon>
        <taxon>Metazoa</taxon>
        <taxon>Spiralia</taxon>
        <taxon>Lophotrochozoa</taxon>
        <taxon>Platyhelminthes</taxon>
        <taxon>Rhabditophora</taxon>
        <taxon>Macrostomorpha</taxon>
        <taxon>Macrostomida</taxon>
        <taxon>Macrostomidae</taxon>
        <taxon>Macrostomum</taxon>
    </lineage>
</organism>
<feature type="region of interest" description="Disordered" evidence="1">
    <location>
        <begin position="283"/>
        <end position="322"/>
    </location>
</feature>
<name>A0A267FZX8_9PLAT</name>
<feature type="compositionally biased region" description="Low complexity" evidence="1">
    <location>
        <begin position="403"/>
        <end position="417"/>
    </location>
</feature>
<feature type="compositionally biased region" description="Polar residues" evidence="1">
    <location>
        <begin position="205"/>
        <end position="217"/>
    </location>
</feature>
<feature type="region of interest" description="Disordered" evidence="1">
    <location>
        <begin position="487"/>
        <end position="507"/>
    </location>
</feature>
<feature type="compositionally biased region" description="Basic and acidic residues" evidence="1">
    <location>
        <begin position="59"/>
        <end position="69"/>
    </location>
</feature>
<feature type="compositionally biased region" description="Low complexity" evidence="1">
    <location>
        <begin position="304"/>
        <end position="318"/>
    </location>
</feature>
<feature type="compositionally biased region" description="Polar residues" evidence="1">
    <location>
        <begin position="110"/>
        <end position="126"/>
    </location>
</feature>
<feature type="compositionally biased region" description="Basic and acidic residues" evidence="1">
    <location>
        <begin position="639"/>
        <end position="649"/>
    </location>
</feature>
<feature type="compositionally biased region" description="Acidic residues" evidence="1">
    <location>
        <begin position="11"/>
        <end position="20"/>
    </location>
</feature>
<reference evidence="2 3" key="1">
    <citation type="submission" date="2017-06" db="EMBL/GenBank/DDBJ databases">
        <title>A platform for efficient transgenesis in Macrostomum lignano, a flatworm model organism for stem cell research.</title>
        <authorList>
            <person name="Berezikov E."/>
        </authorList>
    </citation>
    <scope>NUCLEOTIDE SEQUENCE [LARGE SCALE GENOMIC DNA]</scope>
    <source>
        <strain evidence="2">DV1</strain>
        <tissue evidence="2">Whole organism</tissue>
    </source>
</reference>
<feature type="region of interest" description="Disordered" evidence="1">
    <location>
        <begin position="7"/>
        <end position="31"/>
    </location>
</feature>
<protein>
    <submittedName>
        <fullName evidence="2">Uncharacterized protein</fullName>
    </submittedName>
</protein>
<feature type="region of interest" description="Disordered" evidence="1">
    <location>
        <begin position="720"/>
        <end position="763"/>
    </location>
</feature>
<accession>A0A267FZX8</accession>
<feature type="region of interest" description="Disordered" evidence="1">
    <location>
        <begin position="587"/>
        <end position="678"/>
    </location>
</feature>